<dbReference type="RefSeq" id="WP_074709053.1">
    <property type="nucleotide sequence ID" value="NZ_FOHI01000009.1"/>
</dbReference>
<evidence type="ECO:0000256" key="1">
    <source>
        <dbReference type="SAM" id="Phobius"/>
    </source>
</evidence>
<sequence length="178" mass="20047">MFLPSTFNEFIQLVGVGGAIASFLWGVWVWKDKSKKELAQQRAEAQRLADNRRIEATKPFLERQLRLYTEASEVAACIATGTNAVVDHIEIQTAKKRFWQLYYGELALVENVEVEEAMVQLGEAISNGMDQSELRRASLNLASACRRSLATSWGIQAWENPDGDSLNNIQLLTERATR</sequence>
<accession>A0A1I0FMU0</accession>
<keyword evidence="1" id="KW-1133">Transmembrane helix</keyword>
<protein>
    <submittedName>
        <fullName evidence="2">Uncharacterized protein</fullName>
    </submittedName>
</protein>
<reference evidence="2 3" key="1">
    <citation type="submission" date="2016-10" db="EMBL/GenBank/DDBJ databases">
        <authorList>
            <person name="de Groot N.N."/>
        </authorList>
    </citation>
    <scope>NUCLEOTIDE SEQUENCE [LARGE SCALE GENOMIC DNA]</scope>
    <source>
        <strain evidence="2 3">Nl7</strain>
    </source>
</reference>
<evidence type="ECO:0000313" key="3">
    <source>
        <dbReference type="Proteomes" id="UP000183339"/>
    </source>
</evidence>
<keyword evidence="1" id="KW-0812">Transmembrane</keyword>
<dbReference type="OrthoDB" id="7064750at2"/>
<gene>
    <name evidence="2" type="ORF">SAMN05216412_10986</name>
</gene>
<organism evidence="2 3">
    <name type="scientific">Nitrosospira multiformis</name>
    <dbReference type="NCBI Taxonomy" id="1231"/>
    <lineage>
        <taxon>Bacteria</taxon>
        <taxon>Pseudomonadati</taxon>
        <taxon>Pseudomonadota</taxon>
        <taxon>Betaproteobacteria</taxon>
        <taxon>Nitrosomonadales</taxon>
        <taxon>Nitrosomonadaceae</taxon>
        <taxon>Nitrosospira</taxon>
    </lineage>
</organism>
<proteinExistence type="predicted"/>
<evidence type="ECO:0000313" key="2">
    <source>
        <dbReference type="EMBL" id="SET59566.1"/>
    </source>
</evidence>
<dbReference type="EMBL" id="FOHI01000009">
    <property type="protein sequence ID" value="SET59566.1"/>
    <property type="molecule type" value="Genomic_DNA"/>
</dbReference>
<dbReference type="Proteomes" id="UP000183339">
    <property type="component" value="Unassembled WGS sequence"/>
</dbReference>
<keyword evidence="1" id="KW-0472">Membrane</keyword>
<dbReference type="AlphaFoldDB" id="A0A1I0FMU0"/>
<feature type="transmembrane region" description="Helical" evidence="1">
    <location>
        <begin position="12"/>
        <end position="30"/>
    </location>
</feature>
<name>A0A1I0FMU0_9PROT</name>